<name>A0AAP0RYW4_LIQFO</name>
<dbReference type="PROSITE" id="PS50985">
    <property type="entry name" value="GRAS"/>
    <property type="match status" value="1"/>
</dbReference>
<sequence length="732" mass="82414">MVMDSQFRRYYGPMNGIKVNDETLSVLSDQNIVCGFKLDDKIFDPGLSNLAPSSSESCEGDLHGDSDFSDAALKYISQMLMEEDMEEKTCMFQESAALQAAEKSFYEVIGEKYPSSSSHLQSTFVDPNLENPDENYTGYYRDCNISSINLADAGWNCELDENKYPHVASEFGSQSSLSSSNRSSSITDGLVVSPESALRVPDVLSENEAVMKFRRGVEEVSEFVMNGNSLFVDLENNGLVPEEPKEEAKNLVENDDKRLGSEYFLDGLRGRKNCHPEDVDLEEQRSNKQSAVYTDKIVRSEMFDSVLLWDGGKNESALREALQNGLSKNVQQNSKSKGLNGGKARGKKQGGKRDLVDLRNLLTLCAQAVAANDQRSANELLKQIRQHSSPVGDGMQRMAHYFANGLEARLAGSGTQLYIAFFNRPTSAAVVLKAYHLHLAVCPFKKLSLYFSNKTIMHVAEKATSLHIIDFGILYGFQWPGLIQRLSSRSGGPPKLRITGIDLPQPGFRPAARIDETGCRLANYAEIFNVPFEFNAIAQKWETIQIEDLKIHDGEVLVVNCLDRFRYLLDETVAVESPRNIVLNLIRKMNPDVFIHGIVNGAHSSPFFIGRFREALFHFSTLFDMLETNVPRKIPERMLLEKELIGREAMNVIACEGAERIERPATYKQWQVRNLRAGFRQLPLNPEIMKMAKDRVKSFYHKDFLIDEDGQWMLQGWKGRICHAISSWKPAN</sequence>
<evidence type="ECO:0000313" key="6">
    <source>
        <dbReference type="Proteomes" id="UP001415857"/>
    </source>
</evidence>
<reference evidence="5 6" key="1">
    <citation type="journal article" date="2024" name="Plant J.">
        <title>Genome sequences and population genomics reveal climatic adaptation and genomic divergence between two closely related sweetgum species.</title>
        <authorList>
            <person name="Xu W.Q."/>
            <person name="Ren C.Q."/>
            <person name="Zhang X.Y."/>
            <person name="Comes H.P."/>
            <person name="Liu X.H."/>
            <person name="Li Y.G."/>
            <person name="Kettle C.J."/>
            <person name="Jalonen R."/>
            <person name="Gaisberger H."/>
            <person name="Ma Y.Z."/>
            <person name="Qiu Y.X."/>
        </authorList>
    </citation>
    <scope>NUCLEOTIDE SEQUENCE [LARGE SCALE GENOMIC DNA]</scope>
    <source>
        <strain evidence="5">Hangzhou</strain>
    </source>
</reference>
<keyword evidence="6" id="KW-1185">Reference proteome</keyword>
<proteinExistence type="inferred from homology"/>
<dbReference type="PANTHER" id="PTHR31636">
    <property type="entry name" value="OSJNBA0084A10.13 PROTEIN-RELATED"/>
    <property type="match status" value="1"/>
</dbReference>
<feature type="region of interest" description="Leucine repeat II (LRII)" evidence="3">
    <location>
        <begin position="516"/>
        <end position="548"/>
    </location>
</feature>
<evidence type="ECO:0000256" key="4">
    <source>
        <dbReference type="SAM" id="MobiDB-lite"/>
    </source>
</evidence>
<evidence type="ECO:0000256" key="3">
    <source>
        <dbReference type="PROSITE-ProRule" id="PRU01191"/>
    </source>
</evidence>
<comment type="caution">
    <text evidence="5">The sequence shown here is derived from an EMBL/GenBank/DDBJ whole genome shotgun (WGS) entry which is preliminary data.</text>
</comment>
<protein>
    <recommendedName>
        <fullName evidence="7">Scarecrow-like protein 14</fullName>
    </recommendedName>
</protein>
<comment type="similarity">
    <text evidence="3">Belongs to the GRAS family.</text>
</comment>
<feature type="region of interest" description="Leucine repeat I (LRI)" evidence="3">
    <location>
        <begin position="356"/>
        <end position="416"/>
    </location>
</feature>
<feature type="region of interest" description="VHIID" evidence="3">
    <location>
        <begin position="435"/>
        <end position="500"/>
    </location>
</feature>
<evidence type="ECO:0000256" key="2">
    <source>
        <dbReference type="ARBA" id="ARBA00023163"/>
    </source>
</evidence>
<accession>A0AAP0RYW4</accession>
<keyword evidence="1" id="KW-0805">Transcription regulation</keyword>
<evidence type="ECO:0000313" key="5">
    <source>
        <dbReference type="EMBL" id="KAK9283550.1"/>
    </source>
</evidence>
<dbReference type="InterPro" id="IPR005202">
    <property type="entry name" value="TF_GRAS"/>
</dbReference>
<keyword evidence="2" id="KW-0804">Transcription</keyword>
<feature type="short sequence motif" description="VHIID" evidence="3">
    <location>
        <begin position="466"/>
        <end position="470"/>
    </location>
</feature>
<organism evidence="5 6">
    <name type="scientific">Liquidambar formosana</name>
    <name type="common">Formosan gum</name>
    <dbReference type="NCBI Taxonomy" id="63359"/>
    <lineage>
        <taxon>Eukaryota</taxon>
        <taxon>Viridiplantae</taxon>
        <taxon>Streptophyta</taxon>
        <taxon>Embryophyta</taxon>
        <taxon>Tracheophyta</taxon>
        <taxon>Spermatophyta</taxon>
        <taxon>Magnoliopsida</taxon>
        <taxon>eudicotyledons</taxon>
        <taxon>Gunneridae</taxon>
        <taxon>Pentapetalae</taxon>
        <taxon>Saxifragales</taxon>
        <taxon>Altingiaceae</taxon>
        <taxon>Liquidambar</taxon>
    </lineage>
</organism>
<dbReference type="Pfam" id="PF03514">
    <property type="entry name" value="GRAS"/>
    <property type="match status" value="1"/>
</dbReference>
<dbReference type="EMBL" id="JBBPBK010000006">
    <property type="protein sequence ID" value="KAK9283550.1"/>
    <property type="molecule type" value="Genomic_DNA"/>
</dbReference>
<gene>
    <name evidence="5" type="ORF">L1049_011797</name>
</gene>
<comment type="caution">
    <text evidence="3">Lacks conserved residue(s) required for the propagation of feature annotation.</text>
</comment>
<feature type="region of interest" description="SAW" evidence="3">
    <location>
        <begin position="654"/>
        <end position="729"/>
    </location>
</feature>
<evidence type="ECO:0008006" key="7">
    <source>
        <dbReference type="Google" id="ProtNLM"/>
    </source>
</evidence>
<evidence type="ECO:0000256" key="1">
    <source>
        <dbReference type="ARBA" id="ARBA00023015"/>
    </source>
</evidence>
<dbReference type="AlphaFoldDB" id="A0AAP0RYW4"/>
<feature type="compositionally biased region" description="Polar residues" evidence="4">
    <location>
        <begin position="325"/>
        <end position="337"/>
    </location>
</feature>
<dbReference type="Proteomes" id="UP001415857">
    <property type="component" value="Unassembled WGS sequence"/>
</dbReference>
<feature type="region of interest" description="Disordered" evidence="4">
    <location>
        <begin position="325"/>
        <end position="351"/>
    </location>
</feature>